<evidence type="ECO:0000256" key="2">
    <source>
        <dbReference type="ARBA" id="ARBA00022737"/>
    </source>
</evidence>
<reference evidence="5" key="1">
    <citation type="journal article" date="2013" name="Science">
        <title>The Amborella genome and the evolution of flowering plants.</title>
        <authorList>
            <consortium name="Amborella Genome Project"/>
        </authorList>
    </citation>
    <scope>NUCLEOTIDE SEQUENCE [LARGE SCALE GENOMIC DNA]</scope>
</reference>
<dbReference type="PANTHER" id="PTHR47938">
    <property type="entry name" value="RESPIRATORY COMPLEX I CHAPERONE (CIA84), PUTATIVE (AFU_ORTHOLOGUE AFUA_2G06020)-RELATED"/>
    <property type="match status" value="1"/>
</dbReference>
<dbReference type="SUPFAM" id="SSF81901">
    <property type="entry name" value="HCP-like"/>
    <property type="match status" value="1"/>
</dbReference>
<evidence type="ECO:0000313" key="5">
    <source>
        <dbReference type="Proteomes" id="UP000017836"/>
    </source>
</evidence>
<feature type="repeat" description="PPR" evidence="3">
    <location>
        <begin position="271"/>
        <end position="305"/>
    </location>
</feature>
<accession>W1NXG0</accession>
<evidence type="ECO:0000313" key="4">
    <source>
        <dbReference type="EMBL" id="ERN00029.1"/>
    </source>
</evidence>
<dbReference type="Pfam" id="PF13812">
    <property type="entry name" value="PPR_3"/>
    <property type="match status" value="1"/>
</dbReference>
<feature type="repeat" description="PPR" evidence="3">
    <location>
        <begin position="413"/>
        <end position="447"/>
    </location>
</feature>
<dbReference type="Pfam" id="PF12854">
    <property type="entry name" value="PPR_1"/>
    <property type="match status" value="1"/>
</dbReference>
<dbReference type="PROSITE" id="PS51375">
    <property type="entry name" value="PPR"/>
    <property type="match status" value="7"/>
</dbReference>
<evidence type="ECO:0000256" key="1">
    <source>
        <dbReference type="ARBA" id="ARBA00007626"/>
    </source>
</evidence>
<keyword evidence="5" id="KW-1185">Reference proteome</keyword>
<evidence type="ECO:0000256" key="3">
    <source>
        <dbReference type="PROSITE-ProRule" id="PRU00708"/>
    </source>
</evidence>
<dbReference type="PANTHER" id="PTHR47938:SF35">
    <property type="entry name" value="PENTATRICOPEPTIDE REPEAT-CONTAINING PROTEIN 4, MITOCHONDRIAL-RELATED"/>
    <property type="match status" value="1"/>
</dbReference>
<protein>
    <recommendedName>
        <fullName evidence="6">Pentacotripeptide-repeat region of PRORP domain-containing protein</fullName>
    </recommendedName>
</protein>
<dbReference type="InterPro" id="IPR002885">
    <property type="entry name" value="PPR_rpt"/>
</dbReference>
<sequence length="522" mass="60066">MRKLQFLVSLHRSIKPSFNFNSFLTLQPPPILFLTYFTHTQSSPLRDFTSSSTPSENSIKEPISAVSEEADRLCKLLYNQPPSNIGPTLQSSGHKVSPALAEHILKKFSNAGKLALLFFRWCEKQPNFKHTTETYHALIESLGKIKQFRLIHDLVHGMHKNGLLTKSTFALIWRRYARARKVKEAINSFEGLVNFGMKPDLSDFNRLLDTISKSRNVNKAQELFDEMKRRNRFEFDLKTYSILLEGWGEEKDLNKLMEVYREMLDVGLEPDVVTYGILINSLIKSRKLGDAIEKFYEMKEKNCGPSPHIYCSLINGLGPEKRLNEAIEFFKESMSDGFIPELPTYNALIGSYCWSAKFKDADQVLDEMRSCNVNPNTRTFNIILHHLIRLGMNNDAYNLFERMDVSVPGCEPDLNTYTMMVRMFCLEGKVEMALRVWRGMNSRGVLPCMHLYSALICGLCDENRLDEACKYFLEMLDMGIRPPGQMFGRLKQCLLDDGKKELALDLSLRLDRVRRIPFSGEI</sequence>
<dbReference type="EMBL" id="KI394961">
    <property type="protein sequence ID" value="ERN00029.1"/>
    <property type="molecule type" value="Genomic_DNA"/>
</dbReference>
<organism evidence="4 5">
    <name type="scientific">Amborella trichopoda</name>
    <dbReference type="NCBI Taxonomy" id="13333"/>
    <lineage>
        <taxon>Eukaryota</taxon>
        <taxon>Viridiplantae</taxon>
        <taxon>Streptophyta</taxon>
        <taxon>Embryophyta</taxon>
        <taxon>Tracheophyta</taxon>
        <taxon>Spermatophyta</taxon>
        <taxon>Magnoliopsida</taxon>
        <taxon>Amborellales</taxon>
        <taxon>Amborellaceae</taxon>
        <taxon>Amborella</taxon>
    </lineage>
</organism>
<name>W1NXG0_AMBTC</name>
<dbReference type="AlphaFoldDB" id="W1NXG0"/>
<feature type="repeat" description="PPR" evidence="3">
    <location>
        <begin position="448"/>
        <end position="482"/>
    </location>
</feature>
<dbReference type="eggNOG" id="KOG4197">
    <property type="taxonomic scope" value="Eukaryota"/>
</dbReference>
<gene>
    <name evidence="4" type="ORF">AMTR_s00105p00044870</name>
</gene>
<dbReference type="InterPro" id="IPR011990">
    <property type="entry name" value="TPR-like_helical_dom_sf"/>
</dbReference>
<dbReference type="Gene3D" id="1.25.40.10">
    <property type="entry name" value="Tetratricopeptide repeat domain"/>
    <property type="match status" value="4"/>
</dbReference>
<feature type="repeat" description="PPR" evidence="3">
    <location>
        <begin position="306"/>
        <end position="340"/>
    </location>
</feature>
<feature type="repeat" description="PPR" evidence="3">
    <location>
        <begin position="236"/>
        <end position="270"/>
    </location>
</feature>
<dbReference type="NCBIfam" id="TIGR00756">
    <property type="entry name" value="PPR"/>
    <property type="match status" value="6"/>
</dbReference>
<dbReference type="Proteomes" id="UP000017836">
    <property type="component" value="Unassembled WGS sequence"/>
</dbReference>
<dbReference type="HOGENOM" id="CLU_002706_49_20_1"/>
<dbReference type="Pfam" id="PF13041">
    <property type="entry name" value="PPR_2"/>
    <property type="match status" value="2"/>
</dbReference>
<keyword evidence="2" id="KW-0677">Repeat</keyword>
<feature type="repeat" description="PPR" evidence="3">
    <location>
        <begin position="341"/>
        <end position="375"/>
    </location>
</feature>
<comment type="similarity">
    <text evidence="1">Belongs to the PPR family. P subfamily.</text>
</comment>
<dbReference type="Pfam" id="PF01535">
    <property type="entry name" value="PPR"/>
    <property type="match status" value="2"/>
</dbReference>
<proteinExistence type="inferred from homology"/>
<feature type="repeat" description="PPR" evidence="3">
    <location>
        <begin position="200"/>
        <end position="234"/>
    </location>
</feature>
<dbReference type="OMA" id="DACKYFQ"/>
<dbReference type="Gramene" id="ERN00029">
    <property type="protein sequence ID" value="ERN00029"/>
    <property type="gene ID" value="AMTR_s00105p00044870"/>
</dbReference>
<evidence type="ECO:0008006" key="6">
    <source>
        <dbReference type="Google" id="ProtNLM"/>
    </source>
</evidence>